<feature type="region of interest" description="Disordered" evidence="1">
    <location>
        <begin position="131"/>
        <end position="167"/>
    </location>
</feature>
<protein>
    <submittedName>
        <fullName evidence="2">Uncharacterized protein</fullName>
    </submittedName>
</protein>
<name>A0A839EZ73_9HYPH</name>
<sequence>MSGSVLTFKRTNQAKFNCPIFGVETRVAACMQLRDRVWAGFKPPVRKGCQACMSAGKCPMAKLVDKMIYGKHDKNAPEPYASTEPKTVRLRDDLLERVLPIIVRDGTMNNFGVPAKERALIETANERIRKQMQHAPSAISDTSVTRRRTTLKPSPASEPANDDLIDAASSGDMAAALNA</sequence>
<evidence type="ECO:0000313" key="3">
    <source>
        <dbReference type="Proteomes" id="UP000549052"/>
    </source>
</evidence>
<accession>A0A839EZ73</accession>
<proteinExistence type="predicted"/>
<dbReference type="AlphaFoldDB" id="A0A839EZ73"/>
<gene>
    <name evidence="2" type="ORF">FHW16_005505</name>
</gene>
<dbReference type="RefSeq" id="WP_182552305.1">
    <property type="nucleotide sequence ID" value="NZ_JACGXN010000016.1"/>
</dbReference>
<comment type="caution">
    <text evidence="2">The sequence shown here is derived from an EMBL/GenBank/DDBJ whole genome shotgun (WGS) entry which is preliminary data.</text>
</comment>
<dbReference type="Proteomes" id="UP000549052">
    <property type="component" value="Unassembled WGS sequence"/>
</dbReference>
<evidence type="ECO:0000313" key="2">
    <source>
        <dbReference type="EMBL" id="MBA8881760.1"/>
    </source>
</evidence>
<reference evidence="2 3" key="1">
    <citation type="submission" date="2020-07" db="EMBL/GenBank/DDBJ databases">
        <title>Genomic Encyclopedia of Type Strains, Phase IV (KMG-V): Genome sequencing to study the core and pangenomes of soil and plant-associated prokaryotes.</title>
        <authorList>
            <person name="Whitman W."/>
        </authorList>
    </citation>
    <scope>NUCLEOTIDE SEQUENCE [LARGE SCALE GENOMIC DNA]</scope>
    <source>
        <strain evidence="2 3">AN3</strain>
    </source>
</reference>
<keyword evidence="3" id="KW-1185">Reference proteome</keyword>
<dbReference type="EMBL" id="JACGXN010000016">
    <property type="protein sequence ID" value="MBA8881760.1"/>
    <property type="molecule type" value="Genomic_DNA"/>
</dbReference>
<organism evidence="2 3">
    <name type="scientific">Phyllobacterium myrsinacearum</name>
    <dbReference type="NCBI Taxonomy" id="28101"/>
    <lineage>
        <taxon>Bacteria</taxon>
        <taxon>Pseudomonadati</taxon>
        <taxon>Pseudomonadota</taxon>
        <taxon>Alphaproteobacteria</taxon>
        <taxon>Hyphomicrobiales</taxon>
        <taxon>Phyllobacteriaceae</taxon>
        <taxon>Phyllobacterium</taxon>
    </lineage>
</organism>
<evidence type="ECO:0000256" key="1">
    <source>
        <dbReference type="SAM" id="MobiDB-lite"/>
    </source>
</evidence>